<feature type="transmembrane region" description="Helical" evidence="2">
    <location>
        <begin position="141"/>
        <end position="162"/>
    </location>
</feature>
<evidence type="ECO:0000313" key="4">
    <source>
        <dbReference type="Proteomes" id="UP000472272"/>
    </source>
</evidence>
<evidence type="ECO:0000256" key="1">
    <source>
        <dbReference type="ARBA" id="ARBA00005280"/>
    </source>
</evidence>
<evidence type="ECO:0000256" key="2">
    <source>
        <dbReference type="SAM" id="Phobius"/>
    </source>
</evidence>
<proteinExistence type="inferred from homology"/>
<sequence>MLLRAGVRLRAASLRLWLRGAGRCHALLLTERRPGVLEPGRRSVAALCRPRLGWRGAPGSLSAIVGSEQVPSLHVQPLRCFSTSSLHEDSEHGRLVYRGNLAKAVLGVKFFSYSTSMFSLSMIPIIFYKTGVPVDNLPLQVMFYSVIGFFTFVTPVTLHLITKGYIIRLYHKPETDTYTAITYNAILAEKKTVFHQKDVKVPDISKMFTTFYAKTKSMLVNPMLFQYPQDYNHLMGYDKPFTFDFEESKESSEGK</sequence>
<comment type="similarity">
    <text evidence="1">Belongs to the TMEM70 family.</text>
</comment>
<dbReference type="GO" id="GO:0005654">
    <property type="term" value="C:nucleoplasm"/>
    <property type="evidence" value="ECO:0007669"/>
    <property type="project" value="Ensembl"/>
</dbReference>
<dbReference type="OMA" id="TTFYVKR"/>
<dbReference type="PANTHER" id="PTHR13281">
    <property type="entry name" value="TRANSMEMBRANE PROTEIN 70, MITOCHONDRIAL"/>
    <property type="match status" value="1"/>
</dbReference>
<dbReference type="GO" id="GO:0051260">
    <property type="term" value="P:protein homooligomerization"/>
    <property type="evidence" value="ECO:0007669"/>
    <property type="project" value="Ensembl"/>
</dbReference>
<accession>A0A670IGU7</accession>
<dbReference type="PANTHER" id="PTHR13281:SF0">
    <property type="entry name" value="TRANSMEMBRANE PROTEIN 70, MITOCHONDRIAL"/>
    <property type="match status" value="1"/>
</dbReference>
<gene>
    <name evidence="3" type="primary">TMEM70</name>
</gene>
<reference evidence="3 4" key="1">
    <citation type="journal article" date="2019" name="Proc. Natl. Acad. Sci. U.S.A.">
        <title>Regulatory changes in pterin and carotenoid genes underlie balanced color polymorphisms in the wall lizard.</title>
        <authorList>
            <person name="Andrade P."/>
            <person name="Pinho C."/>
            <person name="Perez I de Lanuza G."/>
            <person name="Afonso S."/>
            <person name="Brejcha J."/>
            <person name="Rubin C.J."/>
            <person name="Wallerman O."/>
            <person name="Pereira P."/>
            <person name="Sabatino S.J."/>
            <person name="Bellati A."/>
            <person name="Pellitteri-Rosa D."/>
            <person name="Bosakova Z."/>
            <person name="Bunikis I."/>
            <person name="Carretero M.A."/>
            <person name="Feiner N."/>
            <person name="Marsik P."/>
            <person name="Pauperio F."/>
            <person name="Salvi D."/>
            <person name="Soler L."/>
            <person name="While G.M."/>
            <person name="Uller T."/>
            <person name="Font E."/>
            <person name="Andersson L."/>
            <person name="Carneiro M."/>
        </authorList>
    </citation>
    <scope>NUCLEOTIDE SEQUENCE</scope>
</reference>
<dbReference type="Ensembl" id="ENSPMRT00000012067.1">
    <property type="protein sequence ID" value="ENSPMRP00000011295.1"/>
    <property type="gene ID" value="ENSPMRG00000007559.1"/>
</dbReference>
<feature type="transmembrane region" description="Helical" evidence="2">
    <location>
        <begin position="110"/>
        <end position="129"/>
    </location>
</feature>
<name>A0A670IGU7_PODMU</name>
<keyword evidence="4" id="KW-1185">Reference proteome</keyword>
<reference evidence="3" key="3">
    <citation type="submission" date="2025-09" db="UniProtKB">
        <authorList>
            <consortium name="Ensembl"/>
        </authorList>
    </citation>
    <scope>IDENTIFICATION</scope>
</reference>
<protein>
    <submittedName>
        <fullName evidence="3">Transmembrane protein 70</fullName>
    </submittedName>
</protein>
<dbReference type="GeneTree" id="ENSGT00390000018710"/>
<reference evidence="3" key="2">
    <citation type="submission" date="2025-08" db="UniProtKB">
        <authorList>
            <consortium name="Ensembl"/>
        </authorList>
    </citation>
    <scope>IDENTIFICATION</scope>
</reference>
<evidence type="ECO:0000313" key="3">
    <source>
        <dbReference type="Ensembl" id="ENSPMRP00000011295.1"/>
    </source>
</evidence>
<dbReference type="Pfam" id="PF06979">
    <property type="entry name" value="TMEM70"/>
    <property type="match status" value="1"/>
</dbReference>
<dbReference type="GO" id="GO:0030061">
    <property type="term" value="C:mitochondrial crista"/>
    <property type="evidence" value="ECO:0007669"/>
    <property type="project" value="Ensembl"/>
</dbReference>
<organism evidence="3 4">
    <name type="scientific">Podarcis muralis</name>
    <name type="common">Wall lizard</name>
    <name type="synonym">Lacerta muralis</name>
    <dbReference type="NCBI Taxonomy" id="64176"/>
    <lineage>
        <taxon>Eukaryota</taxon>
        <taxon>Metazoa</taxon>
        <taxon>Chordata</taxon>
        <taxon>Craniata</taxon>
        <taxon>Vertebrata</taxon>
        <taxon>Euteleostomi</taxon>
        <taxon>Lepidosauria</taxon>
        <taxon>Squamata</taxon>
        <taxon>Bifurcata</taxon>
        <taxon>Unidentata</taxon>
        <taxon>Episquamata</taxon>
        <taxon>Laterata</taxon>
        <taxon>Lacertibaenia</taxon>
        <taxon>Lacertidae</taxon>
        <taxon>Podarcis</taxon>
    </lineage>
</organism>
<keyword evidence="2" id="KW-0812">Transmembrane</keyword>
<keyword evidence="2" id="KW-1133">Transmembrane helix</keyword>
<dbReference type="GeneID" id="114600502"/>
<dbReference type="CTD" id="54968"/>
<keyword evidence="2" id="KW-0472">Membrane</keyword>
<dbReference type="OrthoDB" id="156886at2759"/>
<dbReference type="InterPro" id="IPR045325">
    <property type="entry name" value="TMEM70/TMEM186/TMEM223"/>
</dbReference>
<dbReference type="KEGG" id="pmua:114600502"/>
<dbReference type="GO" id="GO:0032981">
    <property type="term" value="P:mitochondrial respiratory chain complex I assembly"/>
    <property type="evidence" value="ECO:0007669"/>
    <property type="project" value="Ensembl"/>
</dbReference>
<dbReference type="InterPro" id="IPR009724">
    <property type="entry name" value="TMEM70"/>
</dbReference>
<dbReference type="GO" id="GO:0033615">
    <property type="term" value="P:mitochondrial proton-transporting ATP synthase complex assembly"/>
    <property type="evidence" value="ECO:0007669"/>
    <property type="project" value="Ensembl"/>
</dbReference>
<dbReference type="GO" id="GO:0140260">
    <property type="term" value="F:mitochondrial proton-transporting ATP synthase complex binding"/>
    <property type="evidence" value="ECO:0007669"/>
    <property type="project" value="Ensembl"/>
</dbReference>
<dbReference type="Proteomes" id="UP000472272">
    <property type="component" value="Chromosome 7"/>
</dbReference>
<dbReference type="AlphaFoldDB" id="A0A670IGU7"/>
<dbReference type="RefSeq" id="XP_028592517.1">
    <property type="nucleotide sequence ID" value="XM_028736684.1"/>
</dbReference>